<feature type="domain" description="Mab-21-like nucleotidyltransferase" evidence="13">
    <location>
        <begin position="91"/>
        <end position="268"/>
    </location>
</feature>
<gene>
    <name evidence="15" type="ORF">CLODIP_2_CD01005</name>
</gene>
<sequence>MGNTAAAPAEVQQAPALPDLGKLQISRNYPGTIVQVLENVNGKLKLKEDEIKKTNSLIDELIKKDLIEGLKKKSKAFELIYQKIVWTGSSYEGLKISHPDEFDLNIVLRFPFKSDLIKISPRNDVPGFVTIKNFKKALDTIEADPKWRPAYKELLKWADDSGNLLTNKVREWMESIVVKFSNEYNVGKPENKKIIVRKSGPAMTLWLGKLSIDVVPVFGFTSPPPSPIRVPRPMNREWFIVPKPLNGQTDIKDAWRVSFYEFEKDILRDYGTIKPAIKLIKKLRDTQDWKSLYSYAIKSAALWMKEEGGISGNEKIDITFLKLLKGIQTYLDKGFLPFYWEKRANMLRMNDVERKNLANRIARLIIKIEENWVSNPSYIGELIYTMSKPAASGGPPLPDIGKLEISRYPGTIVQVLENVNGKLKLKEDEIKKTNSLIDGLIKKDLIEGLKKKSKAFELIYQKIVWTGSSYEGLKISHPDEFDLNIVLRFPFKSDLIKTGTEKLTTRRSDLSRTSAKPLKKRYQNLRISPRNDVPGFVTIKNFKKALDTIEADPKWRPAYTELLKWADDSGNLLTNKVREWMEGIVVKFSNEYNVGKPENKKIIVRKSGPAMTLWLGKLSIDVVPVFGFTSPPPSPIRVPRPMNREWFIVPKPLNGQTDIKDAWRVSFYEFEKDILRDYGTIKPAIKLIKKLRDTQDWKSLYSYGIKTAALWMKEKGELSANEKIDITFLKLLKGIQKYLDTSFLPFYWEKRANMLRMNDVERKNLANRIARLIIKIEENWVSNPSYIGELICP</sequence>
<dbReference type="Pfam" id="PF20266">
    <property type="entry name" value="Mab-21_C"/>
    <property type="match status" value="2"/>
</dbReference>
<evidence type="ECO:0000256" key="12">
    <source>
        <dbReference type="SAM" id="Coils"/>
    </source>
</evidence>
<evidence type="ECO:0000256" key="11">
    <source>
        <dbReference type="ARBA" id="ARBA00023211"/>
    </source>
</evidence>
<name>A0A8S1E3R5_9INSE</name>
<feature type="domain" description="Mab-21-like nucleotidyltransferase" evidence="13">
    <location>
        <begin position="470"/>
        <end position="676"/>
    </location>
</feature>
<dbReference type="Pfam" id="PF03281">
    <property type="entry name" value="Mab-21"/>
    <property type="match status" value="2"/>
</dbReference>
<evidence type="ECO:0000256" key="7">
    <source>
        <dbReference type="ARBA" id="ARBA00022741"/>
    </source>
</evidence>
<evidence type="ECO:0000256" key="2">
    <source>
        <dbReference type="ARBA" id="ARBA00001946"/>
    </source>
</evidence>
<dbReference type="Gene3D" id="3.30.460.90">
    <property type="match status" value="2"/>
</dbReference>
<accession>A0A8S1E3R5</accession>
<feature type="coiled-coil region" evidence="12">
    <location>
        <begin position="37"/>
        <end position="64"/>
    </location>
</feature>
<reference evidence="15 16" key="1">
    <citation type="submission" date="2020-04" db="EMBL/GenBank/DDBJ databases">
        <authorList>
            <person name="Alioto T."/>
            <person name="Alioto T."/>
            <person name="Gomez Garrido J."/>
        </authorList>
    </citation>
    <scope>NUCLEOTIDE SEQUENCE [LARGE SCALE GENOMIC DNA]</scope>
</reference>
<evidence type="ECO:0000313" key="15">
    <source>
        <dbReference type="EMBL" id="CAB3384833.1"/>
    </source>
</evidence>
<evidence type="ECO:0000259" key="13">
    <source>
        <dbReference type="Pfam" id="PF03281"/>
    </source>
</evidence>
<comment type="caution">
    <text evidence="15">The sequence shown here is derived from an EMBL/GenBank/DDBJ whole genome shotgun (WGS) entry which is preliminary data.</text>
</comment>
<keyword evidence="5" id="KW-0548">Nucleotidyltransferase</keyword>
<keyword evidence="8" id="KW-0067">ATP-binding</keyword>
<dbReference type="GO" id="GO:0016779">
    <property type="term" value="F:nucleotidyltransferase activity"/>
    <property type="evidence" value="ECO:0007669"/>
    <property type="project" value="UniProtKB-KW"/>
</dbReference>
<keyword evidence="7" id="KW-0547">Nucleotide-binding</keyword>
<dbReference type="OrthoDB" id="6054650at2759"/>
<evidence type="ECO:0000256" key="1">
    <source>
        <dbReference type="ARBA" id="ARBA00001936"/>
    </source>
</evidence>
<proteinExistence type="inferred from homology"/>
<evidence type="ECO:0000259" key="14">
    <source>
        <dbReference type="Pfam" id="PF20266"/>
    </source>
</evidence>
<evidence type="ECO:0000256" key="6">
    <source>
        <dbReference type="ARBA" id="ARBA00022723"/>
    </source>
</evidence>
<comment type="cofactor">
    <cofactor evidence="2">
        <name>Mg(2+)</name>
        <dbReference type="ChEBI" id="CHEBI:18420"/>
    </cofactor>
</comment>
<organism evidence="15 16">
    <name type="scientific">Cloeon dipterum</name>
    <dbReference type="NCBI Taxonomy" id="197152"/>
    <lineage>
        <taxon>Eukaryota</taxon>
        <taxon>Metazoa</taxon>
        <taxon>Ecdysozoa</taxon>
        <taxon>Arthropoda</taxon>
        <taxon>Hexapoda</taxon>
        <taxon>Insecta</taxon>
        <taxon>Pterygota</taxon>
        <taxon>Palaeoptera</taxon>
        <taxon>Ephemeroptera</taxon>
        <taxon>Pisciforma</taxon>
        <taxon>Baetidae</taxon>
        <taxon>Cloeon</taxon>
    </lineage>
</organism>
<evidence type="ECO:0000256" key="5">
    <source>
        <dbReference type="ARBA" id="ARBA00022695"/>
    </source>
</evidence>
<dbReference type="EMBL" id="CADEPI010000375">
    <property type="protein sequence ID" value="CAB3384833.1"/>
    <property type="molecule type" value="Genomic_DNA"/>
</dbReference>
<dbReference type="SMART" id="SM01265">
    <property type="entry name" value="Mab-21"/>
    <property type="match status" value="2"/>
</dbReference>
<keyword evidence="10" id="KW-0342">GTP-binding</keyword>
<keyword evidence="12" id="KW-0175">Coiled coil</keyword>
<comment type="similarity">
    <text evidence="3">Belongs to the mab-21 family.</text>
</comment>
<dbReference type="InterPro" id="IPR046903">
    <property type="entry name" value="Mab-21-like_nuc_Trfase"/>
</dbReference>
<evidence type="ECO:0000256" key="8">
    <source>
        <dbReference type="ARBA" id="ARBA00022840"/>
    </source>
</evidence>
<evidence type="ECO:0008006" key="17">
    <source>
        <dbReference type="Google" id="ProtNLM"/>
    </source>
</evidence>
<dbReference type="GO" id="GO:0005525">
    <property type="term" value="F:GTP binding"/>
    <property type="evidence" value="ECO:0007669"/>
    <property type="project" value="UniProtKB-KW"/>
</dbReference>
<dbReference type="PANTHER" id="PTHR10656:SF42">
    <property type="entry name" value="CYCLIC GMP-AMP SYNTHASE-LIKE PROTEIN-RELATED"/>
    <property type="match status" value="1"/>
</dbReference>
<keyword evidence="6" id="KW-0479">Metal-binding</keyword>
<dbReference type="Gene3D" id="1.10.1410.40">
    <property type="match status" value="2"/>
</dbReference>
<feature type="domain" description="Mab-21-like HhH/H2TH-like" evidence="14">
    <location>
        <begin position="274"/>
        <end position="362"/>
    </location>
</feature>
<dbReference type="Proteomes" id="UP000494165">
    <property type="component" value="Unassembled WGS sequence"/>
</dbReference>
<keyword evidence="11" id="KW-0464">Manganese</keyword>
<evidence type="ECO:0000313" key="16">
    <source>
        <dbReference type="Proteomes" id="UP000494165"/>
    </source>
</evidence>
<dbReference type="GO" id="GO:0046872">
    <property type="term" value="F:metal ion binding"/>
    <property type="evidence" value="ECO:0007669"/>
    <property type="project" value="UniProtKB-KW"/>
</dbReference>
<evidence type="ECO:0000256" key="3">
    <source>
        <dbReference type="ARBA" id="ARBA00008307"/>
    </source>
</evidence>
<dbReference type="GO" id="GO:0005524">
    <property type="term" value="F:ATP binding"/>
    <property type="evidence" value="ECO:0007669"/>
    <property type="project" value="UniProtKB-KW"/>
</dbReference>
<dbReference type="PANTHER" id="PTHR10656">
    <property type="entry name" value="CELL FATE DETERMINING PROTEIN MAB21-RELATED"/>
    <property type="match status" value="1"/>
</dbReference>
<evidence type="ECO:0000256" key="10">
    <source>
        <dbReference type="ARBA" id="ARBA00023134"/>
    </source>
</evidence>
<dbReference type="InterPro" id="IPR024810">
    <property type="entry name" value="MAB21L/cGLR"/>
</dbReference>
<feature type="domain" description="Mab-21-like HhH/H2TH-like" evidence="14">
    <location>
        <begin position="682"/>
        <end position="770"/>
    </location>
</feature>
<comment type="cofactor">
    <cofactor evidence="1">
        <name>Mn(2+)</name>
        <dbReference type="ChEBI" id="CHEBI:29035"/>
    </cofactor>
</comment>
<dbReference type="AlphaFoldDB" id="A0A8S1E3R5"/>
<keyword evidence="16" id="KW-1185">Reference proteome</keyword>
<protein>
    <recommendedName>
        <fullName evidence="17">Mab-21-like nucleotidyltransferase domain-containing protein</fullName>
    </recommendedName>
</protein>
<dbReference type="InterPro" id="IPR046906">
    <property type="entry name" value="Mab-21_HhH/H2TH-like"/>
</dbReference>
<keyword evidence="4" id="KW-0808">Transferase</keyword>
<keyword evidence="9" id="KW-0460">Magnesium</keyword>
<evidence type="ECO:0000256" key="4">
    <source>
        <dbReference type="ARBA" id="ARBA00022679"/>
    </source>
</evidence>
<evidence type="ECO:0000256" key="9">
    <source>
        <dbReference type="ARBA" id="ARBA00022842"/>
    </source>
</evidence>